<evidence type="ECO:0000313" key="3">
    <source>
        <dbReference type="EMBL" id="AEH24254.1"/>
    </source>
</evidence>
<accession>F8AHW7</accession>
<dbReference type="Pfam" id="PF02697">
    <property type="entry name" value="VAPB_antitox"/>
    <property type="match status" value="1"/>
</dbReference>
<evidence type="ECO:0000256" key="1">
    <source>
        <dbReference type="ARBA" id="ARBA00022649"/>
    </source>
</evidence>
<dbReference type="GeneID" id="10837142"/>
<proteinExistence type="inferred from homology"/>
<protein>
    <recommendedName>
        <fullName evidence="2">Putative antitoxin PYCH_05660</fullName>
    </recommendedName>
</protein>
<evidence type="ECO:0000313" key="4">
    <source>
        <dbReference type="Proteomes" id="UP000008386"/>
    </source>
</evidence>
<dbReference type="OrthoDB" id="85981at2157"/>
<dbReference type="InterPro" id="IPR003847">
    <property type="entry name" value="Put_antitoxin"/>
</dbReference>
<name>F8AHW7_PYRYC</name>
<dbReference type="AlphaFoldDB" id="F8AHW7"/>
<dbReference type="Proteomes" id="UP000008386">
    <property type="component" value="Chromosome"/>
</dbReference>
<dbReference type="KEGG" id="pya:PYCH_05660"/>
<dbReference type="HAMAP" id="MF_00794">
    <property type="entry name" value="UPF0330"/>
    <property type="match status" value="1"/>
</dbReference>
<comment type="function">
    <text evidence="2">Possibly the antitoxin component of a toxin-antitoxin (TA) module.</text>
</comment>
<dbReference type="RefSeq" id="WP_013905311.1">
    <property type="nucleotide sequence ID" value="NC_015680.1"/>
</dbReference>
<dbReference type="HOGENOM" id="CLU_170073_3_0_2"/>
<reference evidence="3 4" key="1">
    <citation type="journal article" date="2011" name="J. Bacteriol.">
        <title>Complete genome sequence of the obligate piezophilic hyperthermophilic archaeon Pyrococcus yayanosii CH1.</title>
        <authorList>
            <person name="Jun X."/>
            <person name="Lupeng L."/>
            <person name="Minjuan X."/>
            <person name="Oger P."/>
            <person name="Fengping W."/>
            <person name="Jebbar M."/>
            <person name="Xiang X."/>
        </authorList>
    </citation>
    <scope>NUCLEOTIDE SEQUENCE [LARGE SCALE GENOMIC DNA]</scope>
    <source>
        <strain evidence="4">CH1 / JCM 16557</strain>
    </source>
</reference>
<dbReference type="EMBL" id="CP002779">
    <property type="protein sequence ID" value="AEH24254.1"/>
    <property type="molecule type" value="Genomic_DNA"/>
</dbReference>
<sequence length="76" mass="8848">MGKTITIADDVYYELVRMKGNKSFSELLRELIGKKKKGNLGVLMIAFGTMTEEEAKEFEKEMKEVEEWLNSWTPAW</sequence>
<keyword evidence="4" id="KW-1185">Reference proteome</keyword>
<dbReference type="STRING" id="529709.PYCH_05660"/>
<organism evidence="3 4">
    <name type="scientific">Pyrococcus yayanosii (strain CH1 / JCM 16557)</name>
    <dbReference type="NCBI Taxonomy" id="529709"/>
    <lineage>
        <taxon>Archaea</taxon>
        <taxon>Methanobacteriati</taxon>
        <taxon>Methanobacteriota</taxon>
        <taxon>Thermococci</taxon>
        <taxon>Thermococcales</taxon>
        <taxon>Thermococcaceae</taxon>
        <taxon>Pyrococcus</taxon>
    </lineage>
</organism>
<gene>
    <name evidence="3" type="ordered locus">PYCH_05660</name>
</gene>
<evidence type="ECO:0000256" key="2">
    <source>
        <dbReference type="HAMAP-Rule" id="MF_00794"/>
    </source>
</evidence>
<comment type="similarity">
    <text evidence="2">Belongs to the UPF0330 family.</text>
</comment>
<keyword evidence="1" id="KW-1277">Toxin-antitoxin system</keyword>
<dbReference type="eggNOG" id="arCOG02681">
    <property type="taxonomic scope" value="Archaea"/>
</dbReference>
<dbReference type="NCBIfam" id="NF010250">
    <property type="entry name" value="PRK13696.1-2"/>
    <property type="match status" value="1"/>
</dbReference>